<proteinExistence type="predicted"/>
<organism evidence="1 2">
    <name type="scientific">Corynebacterium pollutisoli</name>
    <dbReference type="NCBI Taxonomy" id="1610489"/>
    <lineage>
        <taxon>Bacteria</taxon>
        <taxon>Bacillati</taxon>
        <taxon>Actinomycetota</taxon>
        <taxon>Actinomycetes</taxon>
        <taxon>Mycobacteriales</taxon>
        <taxon>Corynebacteriaceae</taxon>
        <taxon>Corynebacterium</taxon>
    </lineage>
</organism>
<sequence>MMLIDAPRGRSFLLELVLAGDDGTLSGALFYACQPFERPGSVTRYTASGGTSESPRDAPAVTPAELAILLEEVPLVWPAFGVVRDIVAQVVDSAAYWQPPSGQDRLLATPEIRLALTRVEEHLDIRWLDTAFNAEGQWEWWWRGESNRAHVMRPVERVLRDWGESVRQKEKRLRGSRPFSGEWWSTPPFDVPVTTTLLPDGSPAGLHFVEDSFGWTDVRARRIARPGGVRVAKITGPQDWADLCRCFPLEVTHQKSWDWAEYTGRKGRWLIPDFEEMAHHYDAVHLTVRGYLTTAGLAVPVDGERA</sequence>
<dbReference type="AlphaFoldDB" id="A0A7X8MTW3"/>
<evidence type="ECO:0000313" key="2">
    <source>
        <dbReference type="Proteomes" id="UP000568696"/>
    </source>
</evidence>
<protein>
    <submittedName>
        <fullName evidence="1">Uncharacterized protein</fullName>
    </submittedName>
</protein>
<feature type="non-terminal residue" evidence="1">
    <location>
        <position position="306"/>
    </location>
</feature>
<accession>A0A7X8MTW3</accession>
<comment type="caution">
    <text evidence="1">The sequence shown here is derived from an EMBL/GenBank/DDBJ whole genome shotgun (WGS) entry which is preliminary data.</text>
</comment>
<gene>
    <name evidence="1" type="ORF">GX356_01060</name>
</gene>
<evidence type="ECO:0000313" key="1">
    <source>
        <dbReference type="EMBL" id="NLP38300.1"/>
    </source>
</evidence>
<dbReference type="EMBL" id="JAAYSN010000018">
    <property type="protein sequence ID" value="NLP38300.1"/>
    <property type="molecule type" value="Genomic_DNA"/>
</dbReference>
<reference evidence="1 2" key="1">
    <citation type="journal article" date="2020" name="Biotechnol. Biofuels">
        <title>New insights from the biogas microbiome by comprehensive genome-resolved metagenomics of nearly 1600 species originating from multiple anaerobic digesters.</title>
        <authorList>
            <person name="Campanaro S."/>
            <person name="Treu L."/>
            <person name="Rodriguez-R L.M."/>
            <person name="Kovalovszki A."/>
            <person name="Ziels R.M."/>
            <person name="Maus I."/>
            <person name="Zhu X."/>
            <person name="Kougias P.G."/>
            <person name="Basile A."/>
            <person name="Luo G."/>
            <person name="Schluter A."/>
            <person name="Konstantinidis K.T."/>
            <person name="Angelidaki I."/>
        </authorList>
    </citation>
    <scope>NUCLEOTIDE SEQUENCE [LARGE SCALE GENOMIC DNA]</scope>
    <source>
        <strain evidence="1">AS23ysBPME_344</strain>
    </source>
</reference>
<dbReference type="Proteomes" id="UP000568696">
    <property type="component" value="Unassembled WGS sequence"/>
</dbReference>
<name>A0A7X8MTW3_9CORY</name>